<proteinExistence type="predicted"/>
<reference evidence="2 3" key="1">
    <citation type="submission" date="2021-06" db="EMBL/GenBank/DDBJ databases">
        <title>Actinomycetes sequencing.</title>
        <authorList>
            <person name="Shan Q."/>
        </authorList>
    </citation>
    <scope>NUCLEOTIDE SEQUENCE [LARGE SCALE GENOMIC DNA]</scope>
    <source>
        <strain evidence="2 3">NEAU-G5</strain>
    </source>
</reference>
<gene>
    <name evidence="2" type="ORF">KO481_18675</name>
</gene>
<evidence type="ECO:0000313" key="3">
    <source>
        <dbReference type="Proteomes" id="UP000733379"/>
    </source>
</evidence>
<comment type="caution">
    <text evidence="2">The sequence shown here is derived from an EMBL/GenBank/DDBJ whole genome shotgun (WGS) entry which is preliminary data.</text>
</comment>
<feature type="domain" description="Pyridoxamine 5'-phosphate oxidase N-terminal" evidence="1">
    <location>
        <begin position="1"/>
        <end position="78"/>
    </location>
</feature>
<dbReference type="InterPro" id="IPR012349">
    <property type="entry name" value="Split_barrel_FMN-bd"/>
</dbReference>
<dbReference type="Pfam" id="PF01243">
    <property type="entry name" value="PNPOx_N"/>
    <property type="match status" value="1"/>
</dbReference>
<organism evidence="2 3">
    <name type="scientific">Nocardia albiluteola</name>
    <dbReference type="NCBI Taxonomy" id="2842303"/>
    <lineage>
        <taxon>Bacteria</taxon>
        <taxon>Bacillati</taxon>
        <taxon>Actinomycetota</taxon>
        <taxon>Actinomycetes</taxon>
        <taxon>Mycobacteriales</taxon>
        <taxon>Nocardiaceae</taxon>
        <taxon>Nocardia</taxon>
    </lineage>
</organism>
<name>A0ABS6B2L0_9NOCA</name>
<dbReference type="EMBL" id="JAHKNI010000006">
    <property type="protein sequence ID" value="MBU3063550.1"/>
    <property type="molecule type" value="Genomic_DNA"/>
</dbReference>
<dbReference type="SUPFAM" id="SSF50475">
    <property type="entry name" value="FMN-binding split barrel"/>
    <property type="match status" value="1"/>
</dbReference>
<accession>A0ABS6B2L0</accession>
<dbReference type="Proteomes" id="UP000733379">
    <property type="component" value="Unassembled WGS sequence"/>
</dbReference>
<evidence type="ECO:0000313" key="2">
    <source>
        <dbReference type="EMBL" id="MBU3063550.1"/>
    </source>
</evidence>
<keyword evidence="3" id="KW-1185">Reference proteome</keyword>
<sequence>MPNVTPVGTLFLREDHTGYYFDQYTDALARNLDAEPRVCLMAVDSGSLFWFRSLLAGRFGAPPGVRLYGTASARRPATTAELELVRRRVRPMRLLKGGRLLWSDFTHVRDITFTEVRPVRYPVMMSHLWDSEASD</sequence>
<dbReference type="InterPro" id="IPR011576">
    <property type="entry name" value="Pyridox_Oxase_N"/>
</dbReference>
<protein>
    <submittedName>
        <fullName evidence="2">Pyridoxamine 5'-phosphate oxidase family protein</fullName>
    </submittedName>
</protein>
<evidence type="ECO:0000259" key="1">
    <source>
        <dbReference type="Pfam" id="PF01243"/>
    </source>
</evidence>
<dbReference type="Gene3D" id="2.30.110.10">
    <property type="entry name" value="Electron Transport, Fmn-binding Protein, Chain A"/>
    <property type="match status" value="1"/>
</dbReference>